<feature type="binding site" evidence="6">
    <location>
        <position position="171"/>
    </location>
    <ligand>
        <name>AMP</name>
        <dbReference type="ChEBI" id="CHEBI:456215"/>
    </ligand>
</feature>
<feature type="binding site" evidence="6">
    <location>
        <position position="150"/>
    </location>
    <ligand>
        <name>Zn(2+)</name>
        <dbReference type="ChEBI" id="CHEBI:29105"/>
        <note>structural</note>
    </ligand>
</feature>
<evidence type="ECO:0000256" key="5">
    <source>
        <dbReference type="ARBA" id="ARBA00022840"/>
    </source>
</evidence>
<evidence type="ECO:0000313" key="11">
    <source>
        <dbReference type="Proteomes" id="UP001357733"/>
    </source>
</evidence>
<dbReference type="SUPFAM" id="SSF52540">
    <property type="entry name" value="P-loop containing nucleoside triphosphate hydrolases"/>
    <property type="match status" value="1"/>
</dbReference>
<feature type="binding site" evidence="6">
    <location>
        <position position="31"/>
    </location>
    <ligand>
        <name>AMP</name>
        <dbReference type="ChEBI" id="CHEBI:456215"/>
    </ligand>
</feature>
<dbReference type="FunFam" id="3.40.50.300:FF:000106">
    <property type="entry name" value="Adenylate kinase mitochondrial"/>
    <property type="match status" value="1"/>
</dbReference>
<comment type="subcellular location">
    <subcellularLocation>
        <location evidence="6 8">Cytoplasm</location>
    </subcellularLocation>
</comment>
<comment type="caution">
    <text evidence="10">The sequence shown here is derived from an EMBL/GenBank/DDBJ whole genome shotgun (WGS) entry which is preliminary data.</text>
</comment>
<evidence type="ECO:0000256" key="3">
    <source>
        <dbReference type="ARBA" id="ARBA00022741"/>
    </source>
</evidence>
<dbReference type="Pfam" id="PF05191">
    <property type="entry name" value="ADK_lid"/>
    <property type="match status" value="1"/>
</dbReference>
<dbReference type="InterPro" id="IPR033690">
    <property type="entry name" value="Adenylat_kinase_CS"/>
</dbReference>
<dbReference type="GO" id="GO:0044209">
    <property type="term" value="P:AMP salvage"/>
    <property type="evidence" value="ECO:0007669"/>
    <property type="project" value="UniProtKB-UniRule"/>
</dbReference>
<feature type="binding site" evidence="6">
    <location>
        <position position="36"/>
    </location>
    <ligand>
        <name>AMP</name>
        <dbReference type="ChEBI" id="CHEBI:456215"/>
    </ligand>
</feature>
<dbReference type="PRINTS" id="PR00094">
    <property type="entry name" value="ADENYLTKNASE"/>
</dbReference>
<evidence type="ECO:0000256" key="1">
    <source>
        <dbReference type="ARBA" id="ARBA00022679"/>
    </source>
</evidence>
<feature type="binding site" evidence="6">
    <location>
        <position position="130"/>
    </location>
    <ligand>
        <name>Zn(2+)</name>
        <dbReference type="ChEBI" id="CHEBI:29105"/>
        <note>structural</note>
    </ligand>
</feature>
<evidence type="ECO:0000256" key="7">
    <source>
        <dbReference type="RuleBase" id="RU003330"/>
    </source>
</evidence>
<dbReference type="PROSITE" id="PS00113">
    <property type="entry name" value="ADENYLATE_KINASE"/>
    <property type="match status" value="1"/>
</dbReference>
<evidence type="ECO:0000256" key="2">
    <source>
        <dbReference type="ARBA" id="ARBA00022727"/>
    </source>
</evidence>
<feature type="binding site" evidence="6">
    <location>
        <position position="92"/>
    </location>
    <ligand>
        <name>AMP</name>
        <dbReference type="ChEBI" id="CHEBI:456215"/>
    </ligand>
</feature>
<reference evidence="10 11" key="1">
    <citation type="submission" date="2024-01" db="EMBL/GenBank/DDBJ databases">
        <title>Complete genome sequence of Citroniella saccharovorans strain M6.X9, isolated from human fecal sample.</title>
        <authorList>
            <person name="Cheng G."/>
            <person name="Westerholm M."/>
            <person name="Schnurer A."/>
        </authorList>
    </citation>
    <scope>NUCLEOTIDE SEQUENCE [LARGE SCALE GENOMIC DNA]</scope>
    <source>
        <strain evidence="10 11">DSM 29873</strain>
    </source>
</reference>
<dbReference type="NCBIfam" id="NF001381">
    <property type="entry name" value="PRK00279.1-3"/>
    <property type="match status" value="1"/>
</dbReference>
<dbReference type="GO" id="GO:0005524">
    <property type="term" value="F:ATP binding"/>
    <property type="evidence" value="ECO:0007669"/>
    <property type="project" value="UniProtKB-UniRule"/>
</dbReference>
<feature type="region of interest" description="LID" evidence="6">
    <location>
        <begin position="126"/>
        <end position="163"/>
    </location>
</feature>
<dbReference type="GO" id="GO:0004017">
    <property type="term" value="F:AMP kinase activity"/>
    <property type="evidence" value="ECO:0007669"/>
    <property type="project" value="UniProtKB-UniRule"/>
</dbReference>
<dbReference type="NCBIfam" id="NF011100">
    <property type="entry name" value="PRK14527.1"/>
    <property type="match status" value="1"/>
</dbReference>
<dbReference type="EC" id="2.7.4.3" evidence="6 8"/>
<feature type="binding site" evidence="6">
    <location>
        <begin position="10"/>
        <end position="15"/>
    </location>
    <ligand>
        <name>ATP</name>
        <dbReference type="ChEBI" id="CHEBI:30616"/>
    </ligand>
</feature>
<organism evidence="10 11">
    <name type="scientific">Citroniella saccharovorans</name>
    <dbReference type="NCBI Taxonomy" id="2053367"/>
    <lineage>
        <taxon>Bacteria</taxon>
        <taxon>Bacillati</taxon>
        <taxon>Bacillota</taxon>
        <taxon>Tissierellia</taxon>
        <taxon>Tissierellales</taxon>
        <taxon>Peptoniphilaceae</taxon>
        <taxon>Citroniella</taxon>
    </lineage>
</organism>
<feature type="domain" description="Adenylate kinase active site lid" evidence="9">
    <location>
        <begin position="127"/>
        <end position="162"/>
    </location>
</feature>
<dbReference type="EMBL" id="JAYKOT010000003">
    <property type="protein sequence ID" value="MEB3430077.1"/>
    <property type="molecule type" value="Genomic_DNA"/>
</dbReference>
<dbReference type="GO" id="GO:0008270">
    <property type="term" value="F:zinc ion binding"/>
    <property type="evidence" value="ECO:0007669"/>
    <property type="project" value="UniProtKB-UniRule"/>
</dbReference>
<dbReference type="GO" id="GO:0005737">
    <property type="term" value="C:cytoplasm"/>
    <property type="evidence" value="ECO:0007669"/>
    <property type="project" value="UniProtKB-SubCell"/>
</dbReference>
<evidence type="ECO:0000256" key="8">
    <source>
        <dbReference type="RuleBase" id="RU003331"/>
    </source>
</evidence>
<keyword evidence="5 6" id="KW-0067">ATP-binding</keyword>
<name>A0AAW9N1C9_9FIRM</name>
<evidence type="ECO:0000256" key="4">
    <source>
        <dbReference type="ARBA" id="ARBA00022777"/>
    </source>
</evidence>
<comment type="subunit">
    <text evidence="6 8">Monomer.</text>
</comment>
<dbReference type="NCBIfam" id="NF011099">
    <property type="entry name" value="PRK14526.1"/>
    <property type="match status" value="1"/>
</dbReference>
<dbReference type="Pfam" id="PF00406">
    <property type="entry name" value="ADK"/>
    <property type="match status" value="1"/>
</dbReference>
<comment type="domain">
    <text evidence="6">Consists of three domains, a large central CORE domain and two small peripheral domains, NMPbind and LID, which undergo movements during catalysis. The LID domain closes over the site of phosphoryl transfer upon ATP binding. Assembling and dissambling the active center during each catalytic cycle provides an effective means to prevent ATP hydrolysis. Some bacteria have evolved a zinc-coordinating structure that stabilizes the LID domain.</text>
</comment>
<keyword evidence="11" id="KW-1185">Reference proteome</keyword>
<feature type="binding site" evidence="6">
    <location>
        <begin position="136"/>
        <end position="137"/>
    </location>
    <ligand>
        <name>ATP</name>
        <dbReference type="ChEBI" id="CHEBI:30616"/>
    </ligand>
</feature>
<dbReference type="Gene3D" id="3.40.50.300">
    <property type="entry name" value="P-loop containing nucleotide triphosphate hydrolases"/>
    <property type="match status" value="1"/>
</dbReference>
<feature type="region of interest" description="NMP" evidence="6">
    <location>
        <begin position="30"/>
        <end position="59"/>
    </location>
</feature>
<comment type="pathway">
    <text evidence="6">Purine metabolism; AMP biosynthesis via salvage pathway; AMP from ADP: step 1/1.</text>
</comment>
<keyword evidence="4 6" id="KW-0418">Kinase</keyword>
<dbReference type="InterPro" id="IPR027417">
    <property type="entry name" value="P-loop_NTPase"/>
</dbReference>
<sequence length="213" mass="24073">MRLILLGPPGAGKGTQAQNIKDALNIVHISTGDIFRKNIKEETELGKEVKGYLEKGELVPDELTTRIVWDRLDQDDCKDGFLLDGFPRTLNQAKALDEGLKERSLELDWVINIDVDAKVLVKRLSGRRVCENCGASYHIDNNPPKENGKCDLCGKNVIQRDDDKEETVKNRIDVYNNSTKVLIDYYEKQGKIKNFDGTKAIDEISKEILDALR</sequence>
<dbReference type="CDD" id="cd01428">
    <property type="entry name" value="ADK"/>
    <property type="match status" value="1"/>
</dbReference>
<gene>
    <name evidence="6" type="primary">adk</name>
    <name evidence="10" type="ORF">VLK81_08765</name>
</gene>
<dbReference type="InterPro" id="IPR007862">
    <property type="entry name" value="Adenylate_kinase_lid-dom"/>
</dbReference>
<comment type="catalytic activity">
    <reaction evidence="6 8">
        <text>AMP + ATP = 2 ADP</text>
        <dbReference type="Rhea" id="RHEA:12973"/>
        <dbReference type="ChEBI" id="CHEBI:30616"/>
        <dbReference type="ChEBI" id="CHEBI:456215"/>
        <dbReference type="ChEBI" id="CHEBI:456216"/>
        <dbReference type="EC" id="2.7.4.3"/>
    </reaction>
</comment>
<dbReference type="AlphaFoldDB" id="A0AAW9N1C9"/>
<dbReference type="NCBIfam" id="TIGR01351">
    <property type="entry name" value="adk"/>
    <property type="match status" value="1"/>
</dbReference>
<proteinExistence type="inferred from homology"/>
<dbReference type="Proteomes" id="UP001357733">
    <property type="component" value="Unassembled WGS sequence"/>
</dbReference>
<feature type="binding site" evidence="6">
    <location>
        <position position="153"/>
    </location>
    <ligand>
        <name>Zn(2+)</name>
        <dbReference type="ChEBI" id="CHEBI:29105"/>
        <note>structural</note>
    </ligand>
</feature>
<dbReference type="NCBIfam" id="NF001380">
    <property type="entry name" value="PRK00279.1-2"/>
    <property type="match status" value="1"/>
</dbReference>
<dbReference type="PANTHER" id="PTHR23359">
    <property type="entry name" value="NUCLEOTIDE KINASE"/>
    <property type="match status" value="1"/>
</dbReference>
<keyword evidence="3 6" id="KW-0547">Nucleotide-binding</keyword>
<accession>A0AAW9N1C9</accession>
<keyword evidence="6" id="KW-0479">Metal-binding</keyword>
<dbReference type="InterPro" id="IPR000850">
    <property type="entry name" value="Adenylat/UMP-CMP_kin"/>
</dbReference>
<evidence type="ECO:0000313" key="10">
    <source>
        <dbReference type="EMBL" id="MEB3430077.1"/>
    </source>
</evidence>
<keyword evidence="6" id="KW-0862">Zinc</keyword>
<comment type="function">
    <text evidence="6">Catalyzes the reversible transfer of the terminal phosphate group between ATP and AMP. Plays an important role in cellular energy homeostasis and in adenine nucleotide metabolism.</text>
</comment>
<feature type="binding site" evidence="6">
    <location>
        <position position="127"/>
    </location>
    <ligand>
        <name>ATP</name>
        <dbReference type="ChEBI" id="CHEBI:30616"/>
    </ligand>
</feature>
<comment type="similarity">
    <text evidence="6 7">Belongs to the adenylate kinase family.</text>
</comment>
<feature type="binding site" evidence="6">
    <location>
        <position position="199"/>
    </location>
    <ligand>
        <name>ATP</name>
        <dbReference type="ChEBI" id="CHEBI:30616"/>
    </ligand>
</feature>
<feature type="binding site" evidence="6">
    <location>
        <begin position="85"/>
        <end position="88"/>
    </location>
    <ligand>
        <name>AMP</name>
        <dbReference type="ChEBI" id="CHEBI:456215"/>
    </ligand>
</feature>
<keyword evidence="1 6" id="KW-0808">Transferase</keyword>
<evidence type="ECO:0000256" key="6">
    <source>
        <dbReference type="HAMAP-Rule" id="MF_00235"/>
    </source>
</evidence>
<dbReference type="RefSeq" id="WP_324620237.1">
    <property type="nucleotide sequence ID" value="NZ_JAYKOT010000003.1"/>
</dbReference>
<protein>
    <recommendedName>
        <fullName evidence="6 8">Adenylate kinase</fullName>
        <shortName evidence="6">AK</shortName>
        <ecNumber evidence="6 8">2.7.4.3</ecNumber>
    </recommendedName>
    <alternativeName>
        <fullName evidence="6">ATP-AMP transphosphorylase</fullName>
    </alternativeName>
    <alternativeName>
        <fullName evidence="6">ATP:AMP phosphotransferase</fullName>
    </alternativeName>
    <alternativeName>
        <fullName evidence="6">Adenylate monophosphate kinase</fullName>
    </alternativeName>
</protein>
<feature type="binding site" evidence="6">
    <location>
        <begin position="57"/>
        <end position="59"/>
    </location>
    <ligand>
        <name>AMP</name>
        <dbReference type="ChEBI" id="CHEBI:456215"/>
    </ligand>
</feature>
<evidence type="ECO:0000259" key="9">
    <source>
        <dbReference type="Pfam" id="PF05191"/>
    </source>
</evidence>
<keyword evidence="6" id="KW-0963">Cytoplasm</keyword>
<feature type="binding site" evidence="6">
    <location>
        <position position="133"/>
    </location>
    <ligand>
        <name>Zn(2+)</name>
        <dbReference type="ChEBI" id="CHEBI:29105"/>
        <note>structural</note>
    </ligand>
</feature>
<dbReference type="HAMAP" id="MF_00235">
    <property type="entry name" value="Adenylate_kinase_Adk"/>
    <property type="match status" value="1"/>
</dbReference>
<feature type="binding site" evidence="6">
    <location>
        <position position="160"/>
    </location>
    <ligand>
        <name>AMP</name>
        <dbReference type="ChEBI" id="CHEBI:456215"/>
    </ligand>
</feature>
<dbReference type="InterPro" id="IPR006259">
    <property type="entry name" value="Adenyl_kin_sub"/>
</dbReference>
<keyword evidence="2 6" id="KW-0545">Nucleotide biosynthesis</keyword>